<dbReference type="InterPro" id="IPR001680">
    <property type="entry name" value="WD40_rpt"/>
</dbReference>
<evidence type="ECO:0000256" key="5">
    <source>
        <dbReference type="ARBA" id="ARBA00022737"/>
    </source>
</evidence>
<dbReference type="STRING" id="195883.A0A482X6X6"/>
<proteinExistence type="inferred from homology"/>
<evidence type="ECO:0000256" key="1">
    <source>
        <dbReference type="ARBA" id="ARBA00004496"/>
    </source>
</evidence>
<keyword evidence="13" id="KW-1185">Reference proteome</keyword>
<dbReference type="InterPro" id="IPR024977">
    <property type="entry name" value="Apc4-like_WD40_dom"/>
</dbReference>
<feature type="domain" description="DUF1899" evidence="11">
    <location>
        <begin position="4"/>
        <end position="66"/>
    </location>
</feature>
<dbReference type="PROSITE" id="PS50294">
    <property type="entry name" value="WD_REPEATS_REGION"/>
    <property type="match status" value="3"/>
</dbReference>
<dbReference type="InterPro" id="IPR015048">
    <property type="entry name" value="DUF1899"/>
</dbReference>
<comment type="similarity">
    <text evidence="2 9">Belongs to the WD repeat coronin family.</text>
</comment>
<dbReference type="Proteomes" id="UP000291343">
    <property type="component" value="Unassembled WGS sequence"/>
</dbReference>
<dbReference type="FunCoup" id="A0A482X6X6">
    <property type="interactions" value="375"/>
</dbReference>
<feature type="region of interest" description="Disordered" evidence="10">
    <location>
        <begin position="585"/>
        <end position="780"/>
    </location>
</feature>
<dbReference type="InterPro" id="IPR036322">
    <property type="entry name" value="WD40_repeat_dom_sf"/>
</dbReference>
<evidence type="ECO:0000313" key="12">
    <source>
        <dbReference type="EMBL" id="RZF41031.1"/>
    </source>
</evidence>
<feature type="compositionally biased region" description="Polar residues" evidence="10">
    <location>
        <begin position="655"/>
        <end position="675"/>
    </location>
</feature>
<dbReference type="SUPFAM" id="SSF50978">
    <property type="entry name" value="WD40 repeat-like"/>
    <property type="match status" value="1"/>
</dbReference>
<feature type="region of interest" description="Disordered" evidence="10">
    <location>
        <begin position="488"/>
        <end position="536"/>
    </location>
</feature>
<dbReference type="GO" id="GO:0003779">
    <property type="term" value="F:actin binding"/>
    <property type="evidence" value="ECO:0007669"/>
    <property type="project" value="UniProtKB-KW"/>
</dbReference>
<dbReference type="SMR" id="A0A482X6X6"/>
<feature type="region of interest" description="Disordered" evidence="10">
    <location>
        <begin position="553"/>
        <end position="572"/>
    </location>
</feature>
<evidence type="ECO:0000256" key="4">
    <source>
        <dbReference type="ARBA" id="ARBA00022574"/>
    </source>
</evidence>
<dbReference type="EMBL" id="QKKF02017260">
    <property type="protein sequence ID" value="RZF41031.1"/>
    <property type="molecule type" value="Genomic_DNA"/>
</dbReference>
<evidence type="ECO:0000256" key="3">
    <source>
        <dbReference type="ARBA" id="ARBA00022490"/>
    </source>
</evidence>
<feature type="region of interest" description="Disordered" evidence="10">
    <location>
        <begin position="409"/>
        <end position="431"/>
    </location>
</feature>
<feature type="compositionally biased region" description="Pro residues" evidence="10">
    <location>
        <begin position="639"/>
        <end position="650"/>
    </location>
</feature>
<feature type="compositionally biased region" description="Basic and acidic residues" evidence="10">
    <location>
        <begin position="1225"/>
        <end position="1234"/>
    </location>
</feature>
<evidence type="ECO:0000256" key="2">
    <source>
        <dbReference type="ARBA" id="ARBA00009482"/>
    </source>
</evidence>
<gene>
    <name evidence="12" type="ORF">LSTR_LSTR002663</name>
</gene>
<feature type="compositionally biased region" description="Low complexity" evidence="10">
    <location>
        <begin position="1201"/>
        <end position="1224"/>
    </location>
</feature>
<dbReference type="Pfam" id="PF08953">
    <property type="entry name" value="DUF1899"/>
    <property type="match status" value="2"/>
</dbReference>
<dbReference type="SMART" id="SM00320">
    <property type="entry name" value="WD40"/>
    <property type="match status" value="6"/>
</dbReference>
<reference evidence="12 13" key="1">
    <citation type="journal article" date="2017" name="Gigascience">
        <title>Genome sequence of the small brown planthopper, Laodelphax striatellus.</title>
        <authorList>
            <person name="Zhu J."/>
            <person name="Jiang F."/>
            <person name="Wang X."/>
            <person name="Yang P."/>
            <person name="Bao Y."/>
            <person name="Zhao W."/>
            <person name="Wang W."/>
            <person name="Lu H."/>
            <person name="Wang Q."/>
            <person name="Cui N."/>
            <person name="Li J."/>
            <person name="Chen X."/>
            <person name="Luo L."/>
            <person name="Yu J."/>
            <person name="Kang L."/>
            <person name="Cui F."/>
        </authorList>
    </citation>
    <scope>NUCLEOTIDE SEQUENCE [LARGE SCALE GENOMIC DNA]</scope>
    <source>
        <strain evidence="12">Lst14</strain>
    </source>
</reference>
<feature type="repeat" description="WD" evidence="8">
    <location>
        <begin position="75"/>
        <end position="109"/>
    </location>
</feature>
<evidence type="ECO:0000259" key="11">
    <source>
        <dbReference type="SMART" id="SM01166"/>
    </source>
</evidence>
<dbReference type="InterPro" id="IPR015943">
    <property type="entry name" value="WD40/YVTN_repeat-like_dom_sf"/>
</dbReference>
<feature type="region of interest" description="Disordered" evidence="10">
    <location>
        <begin position="1183"/>
        <end position="1262"/>
    </location>
</feature>
<comment type="subcellular location">
    <subcellularLocation>
        <location evidence="1">Cytoplasm</location>
    </subcellularLocation>
</comment>
<name>A0A482X6X6_LAOST</name>
<dbReference type="Gene3D" id="2.130.10.10">
    <property type="entry name" value="YVTN repeat-like/Quinoprotein amine dehydrogenase"/>
    <property type="match status" value="2"/>
</dbReference>
<dbReference type="InParanoid" id="A0A482X6X6"/>
<dbReference type="PROSITE" id="PS50082">
    <property type="entry name" value="WD_REPEATS_2"/>
    <property type="match status" value="5"/>
</dbReference>
<organism evidence="12 13">
    <name type="scientific">Laodelphax striatellus</name>
    <name type="common">Small brown planthopper</name>
    <name type="synonym">Delphax striatella</name>
    <dbReference type="NCBI Taxonomy" id="195883"/>
    <lineage>
        <taxon>Eukaryota</taxon>
        <taxon>Metazoa</taxon>
        <taxon>Ecdysozoa</taxon>
        <taxon>Arthropoda</taxon>
        <taxon>Hexapoda</taxon>
        <taxon>Insecta</taxon>
        <taxon>Pterygota</taxon>
        <taxon>Neoptera</taxon>
        <taxon>Paraneoptera</taxon>
        <taxon>Hemiptera</taxon>
        <taxon>Auchenorrhyncha</taxon>
        <taxon>Fulgoroidea</taxon>
        <taxon>Delphacidae</taxon>
        <taxon>Criomorphinae</taxon>
        <taxon>Laodelphax</taxon>
    </lineage>
</organism>
<dbReference type="Pfam" id="PF16300">
    <property type="entry name" value="WD40_4"/>
    <property type="match status" value="2"/>
</dbReference>
<feature type="repeat" description="WD" evidence="8">
    <location>
        <begin position="167"/>
        <end position="199"/>
    </location>
</feature>
<evidence type="ECO:0000256" key="8">
    <source>
        <dbReference type="PROSITE-ProRule" id="PRU00221"/>
    </source>
</evidence>
<feature type="compositionally biased region" description="Low complexity" evidence="10">
    <location>
        <begin position="694"/>
        <end position="703"/>
    </location>
</feature>
<dbReference type="SMART" id="SM01167">
    <property type="entry name" value="DUF1900"/>
    <property type="match status" value="2"/>
</dbReference>
<evidence type="ECO:0000256" key="7">
    <source>
        <dbReference type="ARBA" id="ARBA00024838"/>
    </source>
</evidence>
<dbReference type="SMART" id="SM01166">
    <property type="entry name" value="DUF1899"/>
    <property type="match status" value="2"/>
</dbReference>
<feature type="compositionally biased region" description="Basic and acidic residues" evidence="10">
    <location>
        <begin position="748"/>
        <end position="766"/>
    </location>
</feature>
<dbReference type="PROSITE" id="PS00678">
    <property type="entry name" value="WD_REPEATS_1"/>
    <property type="match status" value="1"/>
</dbReference>
<feature type="domain" description="DUF1899" evidence="11">
    <location>
        <begin position="790"/>
        <end position="855"/>
    </location>
</feature>
<feature type="compositionally biased region" description="Polar residues" evidence="10">
    <location>
        <begin position="602"/>
        <end position="619"/>
    </location>
</feature>
<dbReference type="GO" id="GO:0005737">
    <property type="term" value="C:cytoplasm"/>
    <property type="evidence" value="ECO:0007669"/>
    <property type="project" value="UniProtKB-SubCell"/>
</dbReference>
<feature type="repeat" description="WD" evidence="8">
    <location>
        <begin position="957"/>
        <end position="989"/>
    </location>
</feature>
<evidence type="ECO:0000256" key="9">
    <source>
        <dbReference type="RuleBase" id="RU280818"/>
    </source>
</evidence>
<evidence type="ECO:0000313" key="13">
    <source>
        <dbReference type="Proteomes" id="UP000291343"/>
    </source>
</evidence>
<dbReference type="PANTHER" id="PTHR10856">
    <property type="entry name" value="CORONIN"/>
    <property type="match status" value="1"/>
</dbReference>
<dbReference type="SUPFAM" id="SSF101908">
    <property type="entry name" value="Putative isomerase YbhE"/>
    <property type="match status" value="1"/>
</dbReference>
<protein>
    <recommendedName>
        <fullName evidence="9">Coronin</fullName>
    </recommendedName>
</protein>
<accession>A0A482X6X6</accession>
<feature type="compositionally biased region" description="Basic and acidic residues" evidence="10">
    <location>
        <begin position="1243"/>
        <end position="1262"/>
    </location>
</feature>
<keyword evidence="4 8" id="KW-0853">WD repeat</keyword>
<keyword evidence="6" id="KW-0009">Actin-binding</keyword>
<sequence length="1262" mass="137768">MAWRFKASKFKNATPIVPKPEACVRDISVGSYQTYGNNIASSAAFMAFNVDHNGSSLAVLPVNDCGRKSKTMPLLHAHTDTITDMDFSPFHDGLLATGSQDCLVKVWHIPEKGLEESLSTPECTFSHRQRRVETVRFHPTADCLLTTSSYTSIVLWDVASEKEVYTNSDHGDVVQSVSWKKDGKVMVTSCKDKQLRILDPRSKTQGIVQATDSHQNIKDSRVVWLGETNRVLTTGFDAARQREVFIRDVRKFSELEKSLTLDSSTGILIPLYDPDTGMLFLAGKGDTTISYLEVTERDPYLVEGIRHSGEQTKGACLVPKRALNVMQAEVNKVLQLTSSSVIPIMYQVPRKSYRDFHSDLFPVTSGAESSVTAAQWMEGADSPVVKISLDPTSKNLHQVHRGSLADIRIQHEEKRKASQPIKRASSPPREKEVIRNNIVSARNIFEKDNNETNEQKSKKMFELPKKIDVNKMESNIDNKHIDYDNKTEMKNVQNGGGGGGVAIGDNLPPKPLPRASRNSSIPDDDSAPKPVARPRTNSVVTVVTTSSAPAQQQLNTVTAQSPVQPNTVTAQSPVQPVSFTSSVHIGGTYKPRLGPKPFTPPKLSSSASVDQPSDASSQLDKVFSVPSAPSNTDPSPVAAAPPPLSPPPAPAVNGGSHSPQHADSPPESLQANDSAGLSDDEKLLNGSVSQLEIGESAVASEESAGGEGAEEQCDGRNVTIAERRRMYESRSMSVQEPGSPAPTPPPLRRRDSLKNSKGGKDTDTQAKRNSVAAPTQLSTAAAVPKRTSTVFGRVSKFRHLKGTPAHKSLHIENVRNVSRQISGECDGFQANKDRVAVPLSGPGGKIAIFELSKPGKLPDGVIPALVQGTNVMDFVWDPFDTHRLAVACDDGSIKLWKIPKGGLTEPTNVPEKVLEGHQEKVYFVKFHPLASDVLASGSYDMTVRVWDLSTGQERLVLHGHTDQMLSMAWSPCGRMFATACKDTILRVYDPRKSDNPVGEGKGPVGSRGARVVWAIDGAFIVVTGFDKVSERQIMVYRREDLNTPLATVGLDVSPAILIPFYDEDSSTLFLTGRGDSTIYTFEVSCEAPYLCPLSHHRCPSLHQGLSFLDKNCCDVTTVEFARAFRLTNTTIEPLSFTVPRIKVDLFQDDLFPPTKVTWRPSCSAADWFSGINPKQARVCLKPDNMDNLSDAQGTPSSNAHSPAAPLTKSPASSLSTKSSWSPETSAKEKQEELQKAMSSRLEVNTKLEQERMEGVDEKEWDE</sequence>
<feature type="repeat" description="WD" evidence="8">
    <location>
        <begin position="125"/>
        <end position="166"/>
    </location>
</feature>
<feature type="compositionally biased region" description="Polar residues" evidence="10">
    <location>
        <begin position="1186"/>
        <end position="1200"/>
    </location>
</feature>
<evidence type="ECO:0000256" key="6">
    <source>
        <dbReference type="ARBA" id="ARBA00023203"/>
    </source>
</evidence>
<dbReference type="FunFam" id="2.130.10.10:FF:000076">
    <property type="entry name" value="Coronin"/>
    <property type="match status" value="1"/>
</dbReference>
<comment type="function">
    <text evidence="7">F-actin regulator involved in anterograde Golgi to endosome transport: upon ubiquitination via 'Lys-33'-linked ubiquitin chains by the BCR(KLHL20) E3 ubiquitin ligase complex, interacts with EPS15 and localizes to the trans-Golgi network, where it promotes actin polymerization, thereby facilitating post-Golgi trafficking. May play a role in the maintenance of the Golgi apparatus morphology.</text>
</comment>
<feature type="repeat" description="WD" evidence="8">
    <location>
        <begin position="914"/>
        <end position="956"/>
    </location>
</feature>
<dbReference type="OrthoDB" id="1850764at2759"/>
<dbReference type="Pfam" id="PF12894">
    <property type="entry name" value="ANAPC4_WD40"/>
    <property type="match status" value="1"/>
</dbReference>
<dbReference type="FunFam" id="2.130.10.10:FF:000362">
    <property type="entry name" value="Coronin"/>
    <property type="match status" value="1"/>
</dbReference>
<evidence type="ECO:0000256" key="10">
    <source>
        <dbReference type="SAM" id="MobiDB-lite"/>
    </source>
</evidence>
<comment type="caution">
    <text evidence="12">The sequence shown here is derived from an EMBL/GenBank/DDBJ whole genome shotgun (WGS) entry which is preliminary data.</text>
</comment>
<dbReference type="PANTHER" id="PTHR10856:SF20">
    <property type="entry name" value="CORONIN-7"/>
    <property type="match status" value="1"/>
</dbReference>
<dbReference type="Pfam" id="PF00400">
    <property type="entry name" value="WD40"/>
    <property type="match status" value="4"/>
</dbReference>
<keyword evidence="5 9" id="KW-0677">Repeat</keyword>
<dbReference type="InterPro" id="IPR019775">
    <property type="entry name" value="WD40_repeat_CS"/>
</dbReference>
<dbReference type="AlphaFoldDB" id="A0A482X6X6"/>
<dbReference type="GO" id="GO:0030036">
    <property type="term" value="P:actin cytoskeleton organization"/>
    <property type="evidence" value="ECO:0007669"/>
    <property type="project" value="UniProtKB-ARBA"/>
</dbReference>
<dbReference type="InterPro" id="IPR015505">
    <property type="entry name" value="Coronin"/>
</dbReference>
<keyword evidence="3" id="KW-0963">Cytoplasm</keyword>